<sequence>NSMQRWRRVLVQARRGCSTPYDFFRNANAQYDESPHSQNLLRIEPYSSTVEHQLFFNRGWLPNEEHGRQDPRIRPQNGTGDRYEGARRHKDQTLTRDENTANMLAIVTHGTLHCALAQHQPSRLLPTGRHRWKGKKTRQRRGRSEAIRASRQAQTSVV</sequence>
<dbReference type="KEGG" id="bze:COCCADRAFT_106842"/>
<dbReference type="EMBL" id="KI964754">
    <property type="protein sequence ID" value="EUC29316.1"/>
    <property type="molecule type" value="Genomic_DNA"/>
</dbReference>
<gene>
    <name evidence="2" type="ORF">COCCADRAFT_106842</name>
</gene>
<dbReference type="OrthoDB" id="10420406at2759"/>
<proteinExistence type="predicted"/>
<name>W6YDR5_COCC2</name>
<evidence type="ECO:0000313" key="2">
    <source>
        <dbReference type="EMBL" id="EUC29316.1"/>
    </source>
</evidence>
<dbReference type="AlphaFoldDB" id="W6YDR5"/>
<dbReference type="Proteomes" id="UP000053841">
    <property type="component" value="Unassembled WGS sequence"/>
</dbReference>
<organism evidence="2 3">
    <name type="scientific">Cochliobolus carbonum (strain 26-R-13)</name>
    <name type="common">Maize leaf spot fungus</name>
    <name type="synonym">Bipolaris zeicola</name>
    <dbReference type="NCBI Taxonomy" id="930089"/>
    <lineage>
        <taxon>Eukaryota</taxon>
        <taxon>Fungi</taxon>
        <taxon>Dikarya</taxon>
        <taxon>Ascomycota</taxon>
        <taxon>Pezizomycotina</taxon>
        <taxon>Dothideomycetes</taxon>
        <taxon>Pleosporomycetidae</taxon>
        <taxon>Pleosporales</taxon>
        <taxon>Pleosporineae</taxon>
        <taxon>Pleosporaceae</taxon>
        <taxon>Bipolaris</taxon>
    </lineage>
</organism>
<dbReference type="GeneID" id="19143471"/>
<protein>
    <submittedName>
        <fullName evidence="2">Uncharacterized protein</fullName>
    </submittedName>
</protein>
<dbReference type="RefSeq" id="XP_007716365.1">
    <property type="nucleotide sequence ID" value="XM_007718175.1"/>
</dbReference>
<dbReference type="HOGENOM" id="CLU_1673399_0_0_1"/>
<reference evidence="2 3" key="1">
    <citation type="journal article" date="2013" name="PLoS Genet.">
        <title>Comparative genome structure, secondary metabolite, and effector coding capacity across Cochliobolus pathogens.</title>
        <authorList>
            <person name="Condon B.J."/>
            <person name="Leng Y."/>
            <person name="Wu D."/>
            <person name="Bushley K.E."/>
            <person name="Ohm R.A."/>
            <person name="Otillar R."/>
            <person name="Martin J."/>
            <person name="Schackwitz W."/>
            <person name="Grimwood J."/>
            <person name="MohdZainudin N."/>
            <person name="Xue C."/>
            <person name="Wang R."/>
            <person name="Manning V.A."/>
            <person name="Dhillon B."/>
            <person name="Tu Z.J."/>
            <person name="Steffenson B.J."/>
            <person name="Salamov A."/>
            <person name="Sun H."/>
            <person name="Lowry S."/>
            <person name="LaButti K."/>
            <person name="Han J."/>
            <person name="Copeland A."/>
            <person name="Lindquist E."/>
            <person name="Barry K."/>
            <person name="Schmutz J."/>
            <person name="Baker S.E."/>
            <person name="Ciuffetti L.M."/>
            <person name="Grigoriev I.V."/>
            <person name="Zhong S."/>
            <person name="Turgeon B.G."/>
        </authorList>
    </citation>
    <scope>NUCLEOTIDE SEQUENCE [LARGE SCALE GENOMIC DNA]</scope>
    <source>
        <strain evidence="2 3">26-R-13</strain>
    </source>
</reference>
<accession>W6YDR5</accession>
<feature type="region of interest" description="Disordered" evidence="1">
    <location>
        <begin position="62"/>
        <end position="97"/>
    </location>
</feature>
<evidence type="ECO:0000256" key="1">
    <source>
        <dbReference type="SAM" id="MobiDB-lite"/>
    </source>
</evidence>
<feature type="compositionally biased region" description="Basic and acidic residues" evidence="1">
    <location>
        <begin position="81"/>
        <end position="97"/>
    </location>
</feature>
<evidence type="ECO:0000313" key="3">
    <source>
        <dbReference type="Proteomes" id="UP000053841"/>
    </source>
</evidence>
<keyword evidence="3" id="KW-1185">Reference proteome</keyword>
<feature type="compositionally biased region" description="Basic and acidic residues" evidence="1">
    <location>
        <begin position="63"/>
        <end position="73"/>
    </location>
</feature>
<feature type="compositionally biased region" description="Basic residues" evidence="1">
    <location>
        <begin position="128"/>
        <end position="141"/>
    </location>
</feature>
<feature type="region of interest" description="Disordered" evidence="1">
    <location>
        <begin position="123"/>
        <end position="158"/>
    </location>
</feature>
<feature type="non-terminal residue" evidence="2">
    <location>
        <position position="1"/>
    </location>
</feature>